<name>A0A7W3QJF7_ACTNM</name>
<reference evidence="2 3" key="1">
    <citation type="submission" date="2020-08" db="EMBL/GenBank/DDBJ databases">
        <title>Genomic Encyclopedia of Type Strains, Phase IV (KMG-IV): sequencing the most valuable type-strain genomes for metagenomic binning, comparative biology and taxonomic classification.</title>
        <authorList>
            <person name="Goeker M."/>
        </authorList>
    </citation>
    <scope>NUCLEOTIDE SEQUENCE [LARGE SCALE GENOMIC DNA]</scope>
    <source>
        <strain evidence="2 3">DSM 44197</strain>
    </source>
</reference>
<protein>
    <submittedName>
        <fullName evidence="2">Dihydrofolate reductase</fullName>
    </submittedName>
</protein>
<dbReference type="RefSeq" id="WP_182841773.1">
    <property type="nucleotide sequence ID" value="NZ_BAAALP010000003.1"/>
</dbReference>
<dbReference type="Gene3D" id="3.40.430.10">
    <property type="entry name" value="Dihydrofolate Reductase, subunit A"/>
    <property type="match status" value="1"/>
</dbReference>
<dbReference type="GO" id="GO:0009231">
    <property type="term" value="P:riboflavin biosynthetic process"/>
    <property type="evidence" value="ECO:0007669"/>
    <property type="project" value="InterPro"/>
</dbReference>
<organism evidence="2 3">
    <name type="scientific">Actinomadura namibiensis</name>
    <dbReference type="NCBI Taxonomy" id="182080"/>
    <lineage>
        <taxon>Bacteria</taxon>
        <taxon>Bacillati</taxon>
        <taxon>Actinomycetota</taxon>
        <taxon>Actinomycetes</taxon>
        <taxon>Streptosporangiales</taxon>
        <taxon>Thermomonosporaceae</taxon>
        <taxon>Actinomadura</taxon>
    </lineage>
</organism>
<evidence type="ECO:0000313" key="3">
    <source>
        <dbReference type="Proteomes" id="UP000572680"/>
    </source>
</evidence>
<dbReference type="SUPFAM" id="SSF53597">
    <property type="entry name" value="Dihydrofolate reductase-like"/>
    <property type="match status" value="1"/>
</dbReference>
<dbReference type="EMBL" id="JACJIA010000001">
    <property type="protein sequence ID" value="MBA8949315.1"/>
    <property type="molecule type" value="Genomic_DNA"/>
</dbReference>
<dbReference type="GO" id="GO:0008703">
    <property type="term" value="F:5-amino-6-(5-phosphoribosylamino)uracil reductase activity"/>
    <property type="evidence" value="ECO:0007669"/>
    <property type="project" value="InterPro"/>
</dbReference>
<dbReference type="InterPro" id="IPR024072">
    <property type="entry name" value="DHFR-like_dom_sf"/>
</dbReference>
<sequence>MGKVIANMSMSLDGFIADPADGIDQLFGWMGSGDVEVPTAVEWATFRMSPASARYMRDAMAGVGALIAGRHLFDITQGWGGTHPLGVPIVVVTHREPPADWPHTDTFTFVGDVEEAVRTARAAAGDRNVVIASAKIARQCLDAGLLDGIHVDLVPVLLGEGVRWFDDLAKAPVRLGDPVVIEGDGVTHLAYDVVRPS</sequence>
<evidence type="ECO:0000313" key="2">
    <source>
        <dbReference type="EMBL" id="MBA8949315.1"/>
    </source>
</evidence>
<accession>A0A7W3QJF7</accession>
<dbReference type="Proteomes" id="UP000572680">
    <property type="component" value="Unassembled WGS sequence"/>
</dbReference>
<keyword evidence="3" id="KW-1185">Reference proteome</keyword>
<dbReference type="Pfam" id="PF01872">
    <property type="entry name" value="RibD_C"/>
    <property type="match status" value="1"/>
</dbReference>
<comment type="caution">
    <text evidence="2">The sequence shown here is derived from an EMBL/GenBank/DDBJ whole genome shotgun (WGS) entry which is preliminary data.</text>
</comment>
<dbReference type="InterPro" id="IPR002734">
    <property type="entry name" value="RibDG_C"/>
</dbReference>
<proteinExistence type="predicted"/>
<gene>
    <name evidence="2" type="ORF">HNR61_000913</name>
</gene>
<evidence type="ECO:0000259" key="1">
    <source>
        <dbReference type="Pfam" id="PF01872"/>
    </source>
</evidence>
<feature type="domain" description="Bacterial bifunctional deaminase-reductase C-terminal" evidence="1">
    <location>
        <begin position="3"/>
        <end position="169"/>
    </location>
</feature>
<dbReference type="AlphaFoldDB" id="A0A7W3QJF7"/>